<evidence type="ECO:0000256" key="6">
    <source>
        <dbReference type="SAM" id="Phobius"/>
    </source>
</evidence>
<proteinExistence type="predicted"/>
<reference evidence="8 9" key="1">
    <citation type="submission" date="2019-03" db="EMBL/GenBank/DDBJ databases">
        <title>Whole genome sequence of Arthrobacter sp JH1-1.</title>
        <authorList>
            <person name="Trinh H.N."/>
        </authorList>
    </citation>
    <scope>NUCLEOTIDE SEQUENCE [LARGE SCALE GENOMIC DNA]</scope>
    <source>
        <strain evidence="8 9">JH1-1</strain>
    </source>
</reference>
<organism evidence="8 9">
    <name type="scientific">Arthrobacter terricola</name>
    <dbReference type="NCBI Taxonomy" id="2547396"/>
    <lineage>
        <taxon>Bacteria</taxon>
        <taxon>Bacillati</taxon>
        <taxon>Actinomycetota</taxon>
        <taxon>Actinomycetes</taxon>
        <taxon>Micrococcales</taxon>
        <taxon>Micrococcaceae</taxon>
        <taxon>Arthrobacter</taxon>
    </lineage>
</organism>
<dbReference type="OrthoDB" id="4955358at2"/>
<evidence type="ECO:0000256" key="2">
    <source>
        <dbReference type="ARBA" id="ARBA00022692"/>
    </source>
</evidence>
<keyword evidence="3 6" id="KW-1133">Transmembrane helix</keyword>
<dbReference type="GO" id="GO:0005886">
    <property type="term" value="C:plasma membrane"/>
    <property type="evidence" value="ECO:0007669"/>
    <property type="project" value="InterPro"/>
</dbReference>
<comment type="caution">
    <text evidence="8">The sequence shown here is derived from an EMBL/GenBank/DDBJ whole genome shotgun (WGS) entry which is preliminary data.</text>
</comment>
<feature type="region of interest" description="Disordered" evidence="5">
    <location>
        <begin position="1"/>
        <end position="40"/>
    </location>
</feature>
<keyword evidence="2 6" id="KW-0812">Transmembrane</keyword>
<dbReference type="EMBL" id="SMRU01000044">
    <property type="protein sequence ID" value="TDF88573.1"/>
    <property type="molecule type" value="Genomic_DNA"/>
</dbReference>
<evidence type="ECO:0000256" key="4">
    <source>
        <dbReference type="ARBA" id="ARBA00023136"/>
    </source>
</evidence>
<keyword evidence="1" id="KW-1003">Cell membrane</keyword>
<feature type="compositionally biased region" description="Low complexity" evidence="5">
    <location>
        <begin position="13"/>
        <end position="31"/>
    </location>
</feature>
<evidence type="ECO:0000256" key="1">
    <source>
        <dbReference type="ARBA" id="ARBA00022475"/>
    </source>
</evidence>
<accession>A0A4R5K7B0</accession>
<protein>
    <submittedName>
        <fullName evidence="8">LapA family protein</fullName>
    </submittedName>
</protein>
<dbReference type="InterPro" id="IPR010445">
    <property type="entry name" value="LapA_dom"/>
</dbReference>
<dbReference type="Proteomes" id="UP000295511">
    <property type="component" value="Unassembled WGS sequence"/>
</dbReference>
<keyword evidence="4 6" id="KW-0472">Membrane</keyword>
<evidence type="ECO:0000259" key="7">
    <source>
        <dbReference type="Pfam" id="PF06305"/>
    </source>
</evidence>
<keyword evidence="9" id="KW-1185">Reference proteome</keyword>
<feature type="transmembrane region" description="Helical" evidence="6">
    <location>
        <begin position="83"/>
        <end position="106"/>
    </location>
</feature>
<feature type="transmembrane region" description="Helical" evidence="6">
    <location>
        <begin position="42"/>
        <end position="63"/>
    </location>
</feature>
<sequence length="122" mass="12834">MVASEPVIPGKSPTRQTPPKGPTPGTGIPVTSEARPKPTRSGVVWVAVVTALVLLLLLIIFILQNQEPARVMFLGLQGTLSLGMALFIASVAGGILVAVAGAARIIRLRSNARKHRVLRKQG</sequence>
<feature type="domain" description="Lipopolysaccharide assembly protein A" evidence="7">
    <location>
        <begin position="64"/>
        <end position="116"/>
    </location>
</feature>
<evidence type="ECO:0000313" key="9">
    <source>
        <dbReference type="Proteomes" id="UP000295511"/>
    </source>
</evidence>
<evidence type="ECO:0000313" key="8">
    <source>
        <dbReference type="EMBL" id="TDF88573.1"/>
    </source>
</evidence>
<name>A0A4R5K7B0_9MICC</name>
<evidence type="ECO:0000256" key="3">
    <source>
        <dbReference type="ARBA" id="ARBA00022989"/>
    </source>
</evidence>
<evidence type="ECO:0000256" key="5">
    <source>
        <dbReference type="SAM" id="MobiDB-lite"/>
    </source>
</evidence>
<dbReference type="AlphaFoldDB" id="A0A4R5K7B0"/>
<gene>
    <name evidence="8" type="ORF">E1809_23640</name>
</gene>
<dbReference type="Pfam" id="PF06305">
    <property type="entry name" value="LapA_dom"/>
    <property type="match status" value="1"/>
</dbReference>